<comment type="caution">
    <text evidence="2">The sequence shown here is derived from an EMBL/GenBank/DDBJ whole genome shotgun (WGS) entry which is preliminary data.</text>
</comment>
<proteinExistence type="predicted"/>
<reference evidence="2 3" key="1">
    <citation type="journal article" date="2019" name="Int. J. Syst. Evol. Microbiol.">
        <title>The Global Catalogue of Microorganisms (GCM) 10K type strain sequencing project: providing services to taxonomists for standard genome sequencing and annotation.</title>
        <authorList>
            <consortium name="The Broad Institute Genomics Platform"/>
            <consortium name="The Broad Institute Genome Sequencing Center for Infectious Disease"/>
            <person name="Wu L."/>
            <person name="Ma J."/>
        </authorList>
    </citation>
    <scope>NUCLEOTIDE SEQUENCE [LARGE SCALE GENOMIC DNA]</scope>
    <source>
        <strain evidence="2 3">JCM 13378</strain>
    </source>
</reference>
<evidence type="ECO:0000259" key="1">
    <source>
        <dbReference type="Pfam" id="PF02698"/>
    </source>
</evidence>
<dbReference type="PANTHER" id="PTHR30336:SF4">
    <property type="entry name" value="ENVELOPE BIOGENESIS FACTOR ELYC"/>
    <property type="match status" value="1"/>
</dbReference>
<sequence>MYREHNIPIIVSGGLLANRQLTEAEANRYFLLKLGIPAEKIVMSPSGLNTQQETAALRELLYGKTVALVTSASHQLRAKRHLELQSVRVIPIPVDFLSENGDLWAGPDLKSLARSHRAFYEWLGLAQQYFSVHL</sequence>
<name>A0ABN0XPY0_9ALTE</name>
<dbReference type="Pfam" id="PF02698">
    <property type="entry name" value="DUF218"/>
    <property type="match status" value="1"/>
</dbReference>
<gene>
    <name evidence="2" type="ORF">GCM10009092_37660</name>
</gene>
<dbReference type="InterPro" id="IPR014729">
    <property type="entry name" value="Rossmann-like_a/b/a_fold"/>
</dbReference>
<evidence type="ECO:0000313" key="3">
    <source>
        <dbReference type="Proteomes" id="UP001501757"/>
    </source>
</evidence>
<feature type="domain" description="DUF218" evidence="1">
    <location>
        <begin position="2"/>
        <end position="124"/>
    </location>
</feature>
<dbReference type="CDD" id="cd06259">
    <property type="entry name" value="YdcF-like"/>
    <property type="match status" value="1"/>
</dbReference>
<dbReference type="InterPro" id="IPR003848">
    <property type="entry name" value="DUF218"/>
</dbReference>
<accession>A0ABN0XPY0</accession>
<organism evidence="2 3">
    <name type="scientific">Bowmanella denitrificans</name>
    <dbReference type="NCBI Taxonomy" id="366582"/>
    <lineage>
        <taxon>Bacteria</taxon>
        <taxon>Pseudomonadati</taxon>
        <taxon>Pseudomonadota</taxon>
        <taxon>Gammaproteobacteria</taxon>
        <taxon>Alteromonadales</taxon>
        <taxon>Alteromonadaceae</taxon>
        <taxon>Bowmanella</taxon>
    </lineage>
</organism>
<keyword evidence="3" id="KW-1185">Reference proteome</keyword>
<dbReference type="Proteomes" id="UP001501757">
    <property type="component" value="Unassembled WGS sequence"/>
</dbReference>
<dbReference type="Gene3D" id="3.40.50.620">
    <property type="entry name" value="HUPs"/>
    <property type="match status" value="1"/>
</dbReference>
<dbReference type="EMBL" id="BAAAEI010000023">
    <property type="protein sequence ID" value="GAA0369855.1"/>
    <property type="molecule type" value="Genomic_DNA"/>
</dbReference>
<protein>
    <recommendedName>
        <fullName evidence="1">DUF218 domain-containing protein</fullName>
    </recommendedName>
</protein>
<evidence type="ECO:0000313" key="2">
    <source>
        <dbReference type="EMBL" id="GAA0369855.1"/>
    </source>
</evidence>
<dbReference type="InterPro" id="IPR051599">
    <property type="entry name" value="Cell_Envelope_Assoc"/>
</dbReference>
<dbReference type="PANTHER" id="PTHR30336">
    <property type="entry name" value="INNER MEMBRANE PROTEIN, PROBABLE PERMEASE"/>
    <property type="match status" value="1"/>
</dbReference>